<keyword evidence="2" id="KW-0224">Dipeptidase</keyword>
<sequence>MAFDVSTIQQALRDFDIDAWLLYDFRGCNSLACRVLEIDEDAIGSRRWLYRIPAEGEPHKLVHRIESAALDHLPGGKTVYLRWQEFEAGVADLVKGFARVAMEYSPRNANPYVARADAGTVELVRGEGADVVSSGDLVQLFEAVWDEQQWEMHQEVAVHTNAAFDIAWDFVAKRIRDEGAAEEAAVRDVIMDHFAKNDLVTYHPPIVGRGPHSGLPHYETGTGDDTRIREGDFVLIDLWAKLNRPRSVYSDLTRTGYVGTDVPGKYTEIFEIVAAARDAGIALVKDAFAQSRPLQGWEVDDAVRKVIDDAGYGDFYGHRTGHNIGQEVHGNGAHMDNLETHEERLVLPRTCFSIEPGIYLPEFGVRSEVDVYIDAEGGVHVTGGELQTAVVPILAR</sequence>
<dbReference type="Pfam" id="PF00557">
    <property type="entry name" value="Peptidase_M24"/>
    <property type="match status" value="1"/>
</dbReference>
<dbReference type="SUPFAM" id="SSF55920">
    <property type="entry name" value="Creatinase/aminopeptidase"/>
    <property type="match status" value="1"/>
</dbReference>
<name>A0A517Z177_9PLAN</name>
<keyword evidence="2" id="KW-0645">Protease</keyword>
<dbReference type="EC" id="3.4.13.9" evidence="2"/>
<proteinExistence type="predicted"/>
<accession>A0A517Z177</accession>
<dbReference type="Gene3D" id="3.90.230.10">
    <property type="entry name" value="Creatinase/methionine aminopeptidase superfamily"/>
    <property type="match status" value="1"/>
</dbReference>
<dbReference type="InterPro" id="IPR000994">
    <property type="entry name" value="Pept_M24"/>
</dbReference>
<dbReference type="PANTHER" id="PTHR46112:SF3">
    <property type="entry name" value="AMINOPEPTIDASE YPDF"/>
    <property type="match status" value="1"/>
</dbReference>
<dbReference type="InterPro" id="IPR036005">
    <property type="entry name" value="Creatinase/aminopeptidase-like"/>
</dbReference>
<organism evidence="2 3">
    <name type="scientific">Maioricimonas rarisocia</name>
    <dbReference type="NCBI Taxonomy" id="2528026"/>
    <lineage>
        <taxon>Bacteria</taxon>
        <taxon>Pseudomonadati</taxon>
        <taxon>Planctomycetota</taxon>
        <taxon>Planctomycetia</taxon>
        <taxon>Planctomycetales</taxon>
        <taxon>Planctomycetaceae</taxon>
        <taxon>Maioricimonas</taxon>
    </lineage>
</organism>
<dbReference type="OrthoDB" id="9806388at2"/>
<dbReference type="GO" id="GO:0102009">
    <property type="term" value="F:proline dipeptidase activity"/>
    <property type="evidence" value="ECO:0007669"/>
    <property type="project" value="UniProtKB-EC"/>
</dbReference>
<dbReference type="Proteomes" id="UP000320496">
    <property type="component" value="Chromosome"/>
</dbReference>
<evidence type="ECO:0000313" key="2">
    <source>
        <dbReference type="EMBL" id="QDU36224.1"/>
    </source>
</evidence>
<dbReference type="KEGG" id="mri:Mal4_05080"/>
<gene>
    <name evidence="2" type="primary">pepQ</name>
    <name evidence="2" type="ORF">Mal4_05080</name>
</gene>
<reference evidence="2 3" key="1">
    <citation type="submission" date="2019-02" db="EMBL/GenBank/DDBJ databases">
        <title>Deep-cultivation of Planctomycetes and their phenomic and genomic characterization uncovers novel biology.</title>
        <authorList>
            <person name="Wiegand S."/>
            <person name="Jogler M."/>
            <person name="Boedeker C."/>
            <person name="Pinto D."/>
            <person name="Vollmers J."/>
            <person name="Rivas-Marin E."/>
            <person name="Kohn T."/>
            <person name="Peeters S.H."/>
            <person name="Heuer A."/>
            <person name="Rast P."/>
            <person name="Oberbeckmann S."/>
            <person name="Bunk B."/>
            <person name="Jeske O."/>
            <person name="Meyerdierks A."/>
            <person name="Storesund J.E."/>
            <person name="Kallscheuer N."/>
            <person name="Luecker S."/>
            <person name="Lage O.M."/>
            <person name="Pohl T."/>
            <person name="Merkel B.J."/>
            <person name="Hornburger P."/>
            <person name="Mueller R.-W."/>
            <person name="Bruemmer F."/>
            <person name="Labrenz M."/>
            <person name="Spormann A.M."/>
            <person name="Op den Camp H."/>
            <person name="Overmann J."/>
            <person name="Amann R."/>
            <person name="Jetten M.S.M."/>
            <person name="Mascher T."/>
            <person name="Medema M.H."/>
            <person name="Devos D.P."/>
            <person name="Kaster A.-K."/>
            <person name="Ovreas L."/>
            <person name="Rohde M."/>
            <person name="Galperin M.Y."/>
            <person name="Jogler C."/>
        </authorList>
    </citation>
    <scope>NUCLEOTIDE SEQUENCE [LARGE SCALE GENOMIC DNA]</scope>
    <source>
        <strain evidence="2 3">Mal4</strain>
    </source>
</reference>
<dbReference type="RefSeq" id="WP_145366910.1">
    <property type="nucleotide sequence ID" value="NZ_CP036275.1"/>
</dbReference>
<dbReference type="PANTHER" id="PTHR46112">
    <property type="entry name" value="AMINOPEPTIDASE"/>
    <property type="match status" value="1"/>
</dbReference>
<dbReference type="EMBL" id="CP036275">
    <property type="protein sequence ID" value="QDU36224.1"/>
    <property type="molecule type" value="Genomic_DNA"/>
</dbReference>
<feature type="domain" description="Peptidase M24" evidence="1">
    <location>
        <begin position="156"/>
        <end position="374"/>
    </location>
</feature>
<evidence type="ECO:0000313" key="3">
    <source>
        <dbReference type="Proteomes" id="UP000320496"/>
    </source>
</evidence>
<dbReference type="InterPro" id="IPR050659">
    <property type="entry name" value="Peptidase_M24B"/>
</dbReference>
<keyword evidence="3" id="KW-1185">Reference proteome</keyword>
<evidence type="ECO:0000259" key="1">
    <source>
        <dbReference type="Pfam" id="PF00557"/>
    </source>
</evidence>
<keyword evidence="2" id="KW-0378">Hydrolase</keyword>
<dbReference type="AlphaFoldDB" id="A0A517Z177"/>
<protein>
    <submittedName>
        <fullName evidence="2">Xaa-Pro dipeptidase</fullName>
        <ecNumber evidence="2">3.4.13.9</ecNumber>
    </submittedName>
</protein>